<dbReference type="GO" id="GO:0016887">
    <property type="term" value="F:ATP hydrolysis activity"/>
    <property type="evidence" value="ECO:0007669"/>
    <property type="project" value="InterPro"/>
</dbReference>
<evidence type="ECO:0000313" key="10">
    <source>
        <dbReference type="Proteomes" id="UP000284841"/>
    </source>
</evidence>
<dbReference type="Gene3D" id="3.40.50.300">
    <property type="entry name" value="P-loop containing nucleotide triphosphate hydrolases"/>
    <property type="match status" value="1"/>
</dbReference>
<dbReference type="STRING" id="1776384.GCA_900086585_03055"/>
<dbReference type="SUPFAM" id="SSF52540">
    <property type="entry name" value="P-loop containing nucleoside triphosphate hydrolases"/>
    <property type="match status" value="1"/>
</dbReference>
<dbReference type="InterPro" id="IPR003593">
    <property type="entry name" value="AAA+_ATPase"/>
</dbReference>
<gene>
    <name evidence="9" type="ORF">DW099_03820</name>
</gene>
<dbReference type="SMART" id="SM00382">
    <property type="entry name" value="AAA"/>
    <property type="match status" value="1"/>
</dbReference>
<keyword evidence="3" id="KW-0813">Transport</keyword>
<dbReference type="InterPro" id="IPR017871">
    <property type="entry name" value="ABC_transporter-like_CS"/>
</dbReference>
<dbReference type="OrthoDB" id="9779287at2"/>
<dbReference type="AlphaFoldDB" id="A0A415E7N0"/>
<evidence type="ECO:0000256" key="3">
    <source>
        <dbReference type="ARBA" id="ARBA00022448"/>
    </source>
</evidence>
<dbReference type="Pfam" id="PF08352">
    <property type="entry name" value="oligo_HPY"/>
    <property type="match status" value="1"/>
</dbReference>
<evidence type="ECO:0000259" key="8">
    <source>
        <dbReference type="PROSITE" id="PS50893"/>
    </source>
</evidence>
<comment type="subcellular location">
    <subcellularLocation>
        <location evidence="1">Cell membrane</location>
        <topology evidence="1">Peripheral membrane protein</topology>
    </subcellularLocation>
</comment>
<evidence type="ECO:0000256" key="5">
    <source>
        <dbReference type="ARBA" id="ARBA00022741"/>
    </source>
</evidence>
<evidence type="ECO:0000256" key="6">
    <source>
        <dbReference type="ARBA" id="ARBA00022840"/>
    </source>
</evidence>
<dbReference type="InterPro" id="IPR003439">
    <property type="entry name" value="ABC_transporter-like_ATP-bd"/>
</dbReference>
<dbReference type="GO" id="GO:0005886">
    <property type="term" value="C:plasma membrane"/>
    <property type="evidence" value="ECO:0007669"/>
    <property type="project" value="UniProtKB-SubCell"/>
</dbReference>
<dbReference type="GO" id="GO:0015833">
    <property type="term" value="P:peptide transport"/>
    <property type="evidence" value="ECO:0007669"/>
    <property type="project" value="InterPro"/>
</dbReference>
<protein>
    <submittedName>
        <fullName evidence="9">ABC transporter ATP-binding protein</fullName>
    </submittedName>
</protein>
<keyword evidence="6 9" id="KW-0067">ATP-binding</keyword>
<keyword evidence="5" id="KW-0547">Nucleotide-binding</keyword>
<dbReference type="InterPro" id="IPR013563">
    <property type="entry name" value="Oligopep_ABC_C"/>
</dbReference>
<dbReference type="Pfam" id="PF00005">
    <property type="entry name" value="ABC_tran"/>
    <property type="match status" value="1"/>
</dbReference>
<accession>A0A415E7N0</accession>
<dbReference type="InterPro" id="IPR027417">
    <property type="entry name" value="P-loop_NTPase"/>
</dbReference>
<dbReference type="PANTHER" id="PTHR43297">
    <property type="entry name" value="OLIGOPEPTIDE TRANSPORT ATP-BINDING PROTEIN APPD"/>
    <property type="match status" value="1"/>
</dbReference>
<keyword evidence="7" id="KW-0472">Membrane</keyword>
<dbReference type="InterPro" id="IPR050388">
    <property type="entry name" value="ABC_Ni/Peptide_Import"/>
</dbReference>
<evidence type="ECO:0000256" key="7">
    <source>
        <dbReference type="ARBA" id="ARBA00023136"/>
    </source>
</evidence>
<name>A0A415E7N0_9FIRM</name>
<dbReference type="FunFam" id="3.40.50.300:FF:000016">
    <property type="entry name" value="Oligopeptide ABC transporter ATP-binding component"/>
    <property type="match status" value="1"/>
</dbReference>
<feature type="domain" description="ABC transporter" evidence="8">
    <location>
        <begin position="8"/>
        <end position="259"/>
    </location>
</feature>
<dbReference type="Proteomes" id="UP000284841">
    <property type="component" value="Unassembled WGS sequence"/>
</dbReference>
<evidence type="ECO:0000256" key="2">
    <source>
        <dbReference type="ARBA" id="ARBA00005417"/>
    </source>
</evidence>
<dbReference type="PANTHER" id="PTHR43297:SF2">
    <property type="entry name" value="DIPEPTIDE TRANSPORT ATP-BINDING PROTEIN DPPD"/>
    <property type="match status" value="1"/>
</dbReference>
<dbReference type="PROSITE" id="PS50893">
    <property type="entry name" value="ABC_TRANSPORTER_2"/>
    <property type="match status" value="1"/>
</dbReference>
<proteinExistence type="inferred from homology"/>
<evidence type="ECO:0000313" key="9">
    <source>
        <dbReference type="EMBL" id="RHJ89704.1"/>
    </source>
</evidence>
<dbReference type="PROSITE" id="PS00211">
    <property type="entry name" value="ABC_TRANSPORTER_1"/>
    <property type="match status" value="1"/>
</dbReference>
<sequence length="326" mass="36717">MRAENPILQVKNLQVDFLVKKHTITAVKDVSFSVDKGTTLGIVGESGCGKSVTATSIMRLLPRQYSKISQGQICLDGEDLLAKSEEEMYKIRGTKVSMIFQDPLTSLNPVYTIGTQLCEVLLTHKIADKKQAFEMSVEMLRKVGIGDARNKMKTYPHQISGGMRQRVMIAMAMLTNPQVLIADEPTTALDVTIQAQILELMAKLKEDFDTSILMITHDMGVIADVADYVCVMYAGEIVEYGTCEEIFDHPQHPYTKGLLKSIPRLDEDTKILYTIKGMVPSMQDMPRGCRFSNRCPHCTMRCNEQHPDLKDFDRHQVRCWLMDGNC</sequence>
<comment type="similarity">
    <text evidence="2">Belongs to the ABC transporter superfamily.</text>
</comment>
<keyword evidence="10" id="KW-1185">Reference proteome</keyword>
<dbReference type="NCBIfam" id="TIGR01727">
    <property type="entry name" value="oligo_HPY"/>
    <property type="match status" value="1"/>
</dbReference>
<comment type="caution">
    <text evidence="9">The sequence shown here is derived from an EMBL/GenBank/DDBJ whole genome shotgun (WGS) entry which is preliminary data.</text>
</comment>
<evidence type="ECO:0000256" key="1">
    <source>
        <dbReference type="ARBA" id="ARBA00004202"/>
    </source>
</evidence>
<organism evidence="9 10">
    <name type="scientific">Emergencia timonensis</name>
    <dbReference type="NCBI Taxonomy" id="1776384"/>
    <lineage>
        <taxon>Bacteria</taxon>
        <taxon>Bacillati</taxon>
        <taxon>Bacillota</taxon>
        <taxon>Clostridia</taxon>
        <taxon>Peptostreptococcales</taxon>
        <taxon>Anaerovoracaceae</taxon>
        <taxon>Emergencia</taxon>
    </lineage>
</organism>
<evidence type="ECO:0000256" key="4">
    <source>
        <dbReference type="ARBA" id="ARBA00022475"/>
    </source>
</evidence>
<dbReference type="EMBL" id="QRMS01000001">
    <property type="protein sequence ID" value="RHJ89704.1"/>
    <property type="molecule type" value="Genomic_DNA"/>
</dbReference>
<reference evidence="9 10" key="1">
    <citation type="submission" date="2018-08" db="EMBL/GenBank/DDBJ databases">
        <title>A genome reference for cultivated species of the human gut microbiota.</title>
        <authorList>
            <person name="Zou Y."/>
            <person name="Xue W."/>
            <person name="Luo G."/>
        </authorList>
    </citation>
    <scope>NUCLEOTIDE SEQUENCE [LARGE SCALE GENOMIC DNA]</scope>
    <source>
        <strain evidence="9 10">AM07-24</strain>
    </source>
</reference>
<dbReference type="CDD" id="cd03257">
    <property type="entry name" value="ABC_NikE_OppD_transporters"/>
    <property type="match status" value="1"/>
</dbReference>
<dbReference type="GO" id="GO:0005524">
    <property type="term" value="F:ATP binding"/>
    <property type="evidence" value="ECO:0007669"/>
    <property type="project" value="UniProtKB-KW"/>
</dbReference>
<keyword evidence="4" id="KW-1003">Cell membrane</keyword>
<dbReference type="RefSeq" id="WP_118333763.1">
    <property type="nucleotide sequence ID" value="NZ_AP025567.1"/>
</dbReference>